<evidence type="ECO:0000256" key="9">
    <source>
        <dbReference type="ARBA" id="ARBA00023186"/>
    </source>
</evidence>
<keyword evidence="15" id="KW-1185">Reference proteome</keyword>
<dbReference type="Pfam" id="PF13202">
    <property type="entry name" value="EF-hand_5"/>
    <property type="match status" value="1"/>
</dbReference>
<keyword evidence="5" id="KW-0677">Repeat</keyword>
<comment type="subunit">
    <text evidence="11">Interacts with PCSK6 (immature form including the propeptide); probably involved in the maturation and the secretion of PCSK6.</text>
</comment>
<evidence type="ECO:0000256" key="1">
    <source>
        <dbReference type="ARBA" id="ARBA00004319"/>
    </source>
</evidence>
<dbReference type="PROSITE" id="PS00018">
    <property type="entry name" value="EF_HAND_1"/>
    <property type="match status" value="1"/>
</dbReference>
<dbReference type="InterPro" id="IPR018247">
    <property type="entry name" value="EF_Hand_1_Ca_BS"/>
</dbReference>
<feature type="domain" description="EF-hand" evidence="13">
    <location>
        <begin position="62"/>
        <end position="97"/>
    </location>
</feature>
<dbReference type="Ensembl" id="ENSHHUT00000060502.1">
    <property type="protein sequence ID" value="ENSHHUP00000058499.1"/>
    <property type="gene ID" value="ENSHHUG00000034789.1"/>
</dbReference>
<reference evidence="15" key="1">
    <citation type="submission" date="2018-06" db="EMBL/GenBank/DDBJ databases">
        <title>Genome assembly of Danube salmon.</title>
        <authorList>
            <person name="Macqueen D.J."/>
            <person name="Gundappa M.K."/>
        </authorList>
    </citation>
    <scope>NUCLEOTIDE SEQUENCE [LARGE SCALE GENOMIC DNA]</scope>
</reference>
<keyword evidence="6" id="KW-0256">Endoplasmic reticulum</keyword>
<dbReference type="InterPro" id="IPR011992">
    <property type="entry name" value="EF-hand-dom_pair"/>
</dbReference>
<keyword evidence="9" id="KW-0143">Chaperone</keyword>
<sequence>IFDLLSILFLSFYTFIPCSSPSSNHLHISPSVANSLLLVVCLVGLFCPFGRKIVDRIDTDKDGFENVLKHWKEYDQNKDGKIGWEEYKNTTYDEEFDDVDDKTSYKTMLTRDERGLRTADRDRDGTTTKDKFTAFLHPEEYDHMKAVVIQETVEDGDGKITLDEYIG</sequence>
<organism evidence="14 15">
    <name type="scientific">Hucho hucho</name>
    <name type="common">huchen</name>
    <dbReference type="NCBI Taxonomy" id="62062"/>
    <lineage>
        <taxon>Eukaryota</taxon>
        <taxon>Metazoa</taxon>
        <taxon>Chordata</taxon>
        <taxon>Craniata</taxon>
        <taxon>Vertebrata</taxon>
        <taxon>Euteleostomi</taxon>
        <taxon>Actinopterygii</taxon>
        <taxon>Neopterygii</taxon>
        <taxon>Teleostei</taxon>
        <taxon>Protacanthopterygii</taxon>
        <taxon>Salmoniformes</taxon>
        <taxon>Salmonidae</taxon>
        <taxon>Salmoninae</taxon>
        <taxon>Hucho</taxon>
    </lineage>
</organism>
<name>A0A4W5PC37_9TELE</name>
<keyword evidence="8" id="KW-0325">Glycoprotein</keyword>
<evidence type="ECO:0000256" key="3">
    <source>
        <dbReference type="ARBA" id="ARBA00022723"/>
    </source>
</evidence>
<dbReference type="PANTHER" id="PTHR10827:SF91">
    <property type="entry name" value="RETICULOCALBIN 3, EF-HAND CALCIUM BINDING DOMAIN"/>
    <property type="match status" value="1"/>
</dbReference>
<proteinExistence type="inferred from homology"/>
<keyword evidence="3" id="KW-0479">Metal-binding</keyword>
<dbReference type="Gene3D" id="1.10.238.10">
    <property type="entry name" value="EF-hand"/>
    <property type="match status" value="1"/>
</dbReference>
<dbReference type="FunFam" id="1.10.238.10:FF:000104">
    <property type="entry name" value="calumenin isoform X1"/>
    <property type="match status" value="1"/>
</dbReference>
<reference evidence="14" key="3">
    <citation type="submission" date="2025-09" db="UniProtKB">
        <authorList>
            <consortium name="Ensembl"/>
        </authorList>
    </citation>
    <scope>IDENTIFICATION</scope>
</reference>
<evidence type="ECO:0000256" key="10">
    <source>
        <dbReference type="ARBA" id="ARBA00056975"/>
    </source>
</evidence>
<evidence type="ECO:0000256" key="4">
    <source>
        <dbReference type="ARBA" id="ARBA00022729"/>
    </source>
</evidence>
<dbReference type="InterPro" id="IPR002048">
    <property type="entry name" value="EF_hand_dom"/>
</dbReference>
<comment type="similarity">
    <text evidence="2">Belongs to the CREC family.</text>
</comment>
<evidence type="ECO:0000313" key="15">
    <source>
        <dbReference type="Proteomes" id="UP000314982"/>
    </source>
</evidence>
<evidence type="ECO:0000313" key="14">
    <source>
        <dbReference type="Ensembl" id="ENSHHUP00000058499.1"/>
    </source>
</evidence>
<evidence type="ECO:0000256" key="6">
    <source>
        <dbReference type="ARBA" id="ARBA00022824"/>
    </source>
</evidence>
<accession>A0A4W5PC37</accession>
<keyword evidence="4" id="KW-0732">Signal</keyword>
<evidence type="ECO:0000256" key="2">
    <source>
        <dbReference type="ARBA" id="ARBA00006431"/>
    </source>
</evidence>
<evidence type="ECO:0000256" key="8">
    <source>
        <dbReference type="ARBA" id="ARBA00023180"/>
    </source>
</evidence>
<dbReference type="AlphaFoldDB" id="A0A4W5PC37"/>
<dbReference type="GO" id="GO:0005788">
    <property type="term" value="C:endoplasmic reticulum lumen"/>
    <property type="evidence" value="ECO:0007669"/>
    <property type="project" value="UniProtKB-SubCell"/>
</dbReference>
<dbReference type="STRING" id="62062.ENSHHUP00000058499"/>
<protein>
    <recommendedName>
        <fullName evidence="12">Reticulocalbin-3</fullName>
    </recommendedName>
</protein>
<evidence type="ECO:0000256" key="7">
    <source>
        <dbReference type="ARBA" id="ARBA00022837"/>
    </source>
</evidence>
<evidence type="ECO:0000256" key="5">
    <source>
        <dbReference type="ARBA" id="ARBA00022737"/>
    </source>
</evidence>
<dbReference type="Proteomes" id="UP000314982">
    <property type="component" value="Unassembled WGS sequence"/>
</dbReference>
<dbReference type="PANTHER" id="PTHR10827">
    <property type="entry name" value="RETICULOCALBIN"/>
    <property type="match status" value="1"/>
</dbReference>
<reference evidence="14" key="2">
    <citation type="submission" date="2025-08" db="UniProtKB">
        <authorList>
            <consortium name="Ensembl"/>
        </authorList>
    </citation>
    <scope>IDENTIFICATION</scope>
</reference>
<dbReference type="PROSITE" id="PS50222">
    <property type="entry name" value="EF_HAND_2"/>
    <property type="match status" value="1"/>
</dbReference>
<dbReference type="GeneTree" id="ENSGT01010000222360"/>
<evidence type="ECO:0000256" key="11">
    <source>
        <dbReference type="ARBA" id="ARBA00063143"/>
    </source>
</evidence>
<dbReference type="GO" id="GO:0015031">
    <property type="term" value="P:protein transport"/>
    <property type="evidence" value="ECO:0007669"/>
    <property type="project" value="UniProtKB-ARBA"/>
</dbReference>
<dbReference type="SUPFAM" id="SSF47473">
    <property type="entry name" value="EF-hand"/>
    <property type="match status" value="1"/>
</dbReference>
<evidence type="ECO:0000256" key="12">
    <source>
        <dbReference type="ARBA" id="ARBA00072696"/>
    </source>
</evidence>
<comment type="subcellular location">
    <subcellularLocation>
        <location evidence="1">Endoplasmic reticulum lumen</location>
    </subcellularLocation>
</comment>
<evidence type="ECO:0000259" key="13">
    <source>
        <dbReference type="PROSITE" id="PS50222"/>
    </source>
</evidence>
<comment type="function">
    <text evidence="10">Probable molecular chaperone assisting protein biosynthesis and transport in the endoplasmic reticulum. Required for the proper biosynthesis and transport of pulmonary surfactant-associated protein A/SP-A, pulmonary surfactant-associated protein D/SP-D and the lipid transporter ABCA3. By regulating both the proper expression and the degradation through the endoplasmic reticulum-associated protein degradation pathway of these proteins plays a crucial role in pulmonary surfactant homeostasis. Has an anti-fibrotic activity by negatively regulating the secretion of type I and type III collagens. This calcium-binding protein also transiently associates with immature PCSK6 and regulates its secretion.</text>
</comment>
<dbReference type="GO" id="GO:0005509">
    <property type="term" value="F:calcium ion binding"/>
    <property type="evidence" value="ECO:0007669"/>
    <property type="project" value="InterPro"/>
</dbReference>
<keyword evidence="7" id="KW-0106">Calcium</keyword>